<feature type="transmembrane region" description="Helical" evidence="1">
    <location>
        <begin position="179"/>
        <end position="197"/>
    </location>
</feature>
<evidence type="ECO:0000313" key="3">
    <source>
        <dbReference type="Proteomes" id="UP000569732"/>
    </source>
</evidence>
<comment type="caution">
    <text evidence="2">The sequence shown here is derived from an EMBL/GenBank/DDBJ whole genome shotgun (WGS) entry which is preliminary data.</text>
</comment>
<name>A0A853IKJ7_9GAMM</name>
<dbReference type="Proteomes" id="UP000569732">
    <property type="component" value="Unassembled WGS sequence"/>
</dbReference>
<keyword evidence="1" id="KW-0472">Membrane</keyword>
<evidence type="ECO:0000256" key="1">
    <source>
        <dbReference type="SAM" id="Phobius"/>
    </source>
</evidence>
<reference evidence="2 3" key="1">
    <citation type="submission" date="2020-07" db="EMBL/GenBank/DDBJ databases">
        <title>Endozoicomonas sp. nov., isolated from sediment.</title>
        <authorList>
            <person name="Gu T."/>
        </authorList>
    </citation>
    <scope>NUCLEOTIDE SEQUENCE [LARGE SCALE GENOMIC DNA]</scope>
    <source>
        <strain evidence="2 3">SM1973</strain>
    </source>
</reference>
<keyword evidence="1" id="KW-0812">Transmembrane</keyword>
<organism evidence="2 3">
    <name type="scientific">Spartinivicinus marinus</name>
    <dbReference type="NCBI Taxonomy" id="2994442"/>
    <lineage>
        <taxon>Bacteria</taxon>
        <taxon>Pseudomonadati</taxon>
        <taxon>Pseudomonadota</taxon>
        <taxon>Gammaproteobacteria</taxon>
        <taxon>Oceanospirillales</taxon>
        <taxon>Zooshikellaceae</taxon>
        <taxon>Spartinivicinus</taxon>
    </lineage>
</organism>
<protein>
    <submittedName>
        <fullName evidence="2">Uncharacterized protein</fullName>
    </submittedName>
</protein>
<evidence type="ECO:0000313" key="2">
    <source>
        <dbReference type="EMBL" id="NYZ68206.1"/>
    </source>
</evidence>
<dbReference type="AlphaFoldDB" id="A0A853IKJ7"/>
<sequence>MSMINIDTATQQWEQELQRLVKVHFAAAHQRVAVVYQQHFASLRKVLHRHWQYRKDIPRDLANIPRATWHLARRIGGRRVDDTIKLSQKEMAISQILINELLALPQLEQMLIEHIKNHPNIDANHWDELQTLINEFTPEQAQQRLQQALSRLTLTHEGSRDMVIFFTLGLVGRSFSDKLAFGSALGLGSAAATSLYISQQSYWGALWAKWAGVPTWISVGGAIGGAVVLLAATPLIAPLTEYGVNKIKAKKFLHEVVTRVEQNILQTKPDATSVIAHIGTYIQLLPDLIQALRIIK</sequence>
<proteinExistence type="predicted"/>
<gene>
    <name evidence="2" type="ORF">H0A36_19490</name>
</gene>
<keyword evidence="3" id="KW-1185">Reference proteome</keyword>
<keyword evidence="1" id="KW-1133">Transmembrane helix</keyword>
<feature type="transmembrane region" description="Helical" evidence="1">
    <location>
        <begin position="217"/>
        <end position="240"/>
    </location>
</feature>
<dbReference type="RefSeq" id="WP_180570225.1">
    <property type="nucleotide sequence ID" value="NZ_JACCKB010000037.1"/>
</dbReference>
<accession>A0A853IKJ7</accession>
<dbReference type="EMBL" id="JACCKB010000037">
    <property type="protein sequence ID" value="NYZ68206.1"/>
    <property type="molecule type" value="Genomic_DNA"/>
</dbReference>